<feature type="compositionally biased region" description="Basic residues" evidence="1">
    <location>
        <begin position="114"/>
        <end position="123"/>
    </location>
</feature>
<sequence>LEKEKKDKYSKYHKSAGRIHTNSASESIKSEIEIKHVKLTAANKDTYIKRLNGIETPLKKRRRKQEKSAVLVEKLSEDLKQSPVKVEQSPDDAEQSPEKVEQSPEDAEKLPEKVKRRLKKINN</sequence>
<feature type="compositionally biased region" description="Basic and acidic residues" evidence="1">
    <location>
        <begin position="96"/>
        <end position="113"/>
    </location>
</feature>
<feature type="non-terminal residue" evidence="2">
    <location>
        <position position="1"/>
    </location>
</feature>
<comment type="caution">
    <text evidence="2">The sequence shown here is derived from an EMBL/GenBank/DDBJ whole genome shotgun (WGS) entry which is preliminary data.</text>
</comment>
<dbReference type="Proteomes" id="UP000023152">
    <property type="component" value="Unassembled WGS sequence"/>
</dbReference>
<keyword evidence="3" id="KW-1185">Reference proteome</keyword>
<proteinExistence type="predicted"/>
<feature type="compositionally biased region" description="Basic and acidic residues" evidence="1">
    <location>
        <begin position="1"/>
        <end position="10"/>
    </location>
</feature>
<reference evidence="2 3" key="1">
    <citation type="journal article" date="2013" name="Curr. Biol.">
        <title>The Genome of the Foraminiferan Reticulomyxa filosa.</title>
        <authorList>
            <person name="Glockner G."/>
            <person name="Hulsmann N."/>
            <person name="Schleicher M."/>
            <person name="Noegel A.A."/>
            <person name="Eichinger L."/>
            <person name="Gallinger C."/>
            <person name="Pawlowski J."/>
            <person name="Sierra R."/>
            <person name="Euteneuer U."/>
            <person name="Pillet L."/>
            <person name="Moustafa A."/>
            <person name="Platzer M."/>
            <person name="Groth M."/>
            <person name="Szafranski K."/>
            <person name="Schliwa M."/>
        </authorList>
    </citation>
    <scope>NUCLEOTIDE SEQUENCE [LARGE SCALE GENOMIC DNA]</scope>
</reference>
<gene>
    <name evidence="2" type="ORF">RFI_05915</name>
</gene>
<dbReference type="AlphaFoldDB" id="X6NY12"/>
<protein>
    <submittedName>
        <fullName evidence="2">Uncharacterized protein</fullName>
    </submittedName>
</protein>
<feature type="region of interest" description="Disordered" evidence="1">
    <location>
        <begin position="55"/>
        <end position="123"/>
    </location>
</feature>
<evidence type="ECO:0000313" key="2">
    <source>
        <dbReference type="EMBL" id="ETO31205.1"/>
    </source>
</evidence>
<name>X6NY12_RETFI</name>
<dbReference type="EMBL" id="ASPP01005078">
    <property type="protein sequence ID" value="ETO31205.1"/>
    <property type="molecule type" value="Genomic_DNA"/>
</dbReference>
<accession>X6NY12</accession>
<organism evidence="2 3">
    <name type="scientific">Reticulomyxa filosa</name>
    <dbReference type="NCBI Taxonomy" id="46433"/>
    <lineage>
        <taxon>Eukaryota</taxon>
        <taxon>Sar</taxon>
        <taxon>Rhizaria</taxon>
        <taxon>Retaria</taxon>
        <taxon>Foraminifera</taxon>
        <taxon>Monothalamids</taxon>
        <taxon>Reticulomyxidae</taxon>
        <taxon>Reticulomyxa</taxon>
    </lineage>
</organism>
<feature type="region of interest" description="Disordered" evidence="1">
    <location>
        <begin position="1"/>
        <end position="27"/>
    </location>
</feature>
<evidence type="ECO:0000313" key="3">
    <source>
        <dbReference type="Proteomes" id="UP000023152"/>
    </source>
</evidence>
<evidence type="ECO:0000256" key="1">
    <source>
        <dbReference type="SAM" id="MobiDB-lite"/>
    </source>
</evidence>